<dbReference type="InterPro" id="IPR005645">
    <property type="entry name" value="FSH-like_dom"/>
</dbReference>
<feature type="domain" description="Serine hydrolase" evidence="3">
    <location>
        <begin position="1"/>
        <end position="218"/>
    </location>
</feature>
<protein>
    <submittedName>
        <fullName evidence="4">Phospholipase/carboxyhydrolase</fullName>
    </submittedName>
</protein>
<dbReference type="Pfam" id="PF03959">
    <property type="entry name" value="FSH1"/>
    <property type="match status" value="1"/>
</dbReference>
<dbReference type="PANTHER" id="PTHR48070">
    <property type="entry name" value="ESTERASE OVCA2"/>
    <property type="match status" value="1"/>
</dbReference>
<dbReference type="InterPro" id="IPR050593">
    <property type="entry name" value="LovG"/>
</dbReference>
<organism evidence="4">
    <name type="scientific">Phaffia rhodozyma</name>
    <name type="common">Yeast</name>
    <name type="synonym">Xanthophyllomyces dendrorhous</name>
    <dbReference type="NCBI Taxonomy" id="264483"/>
    <lineage>
        <taxon>Eukaryota</taxon>
        <taxon>Fungi</taxon>
        <taxon>Dikarya</taxon>
        <taxon>Basidiomycota</taxon>
        <taxon>Agaricomycotina</taxon>
        <taxon>Tremellomycetes</taxon>
        <taxon>Cystofilobasidiales</taxon>
        <taxon>Mrakiaceae</taxon>
        <taxon>Phaffia</taxon>
    </lineage>
</organism>
<proteinExistence type="predicted"/>
<dbReference type="GO" id="GO:0005634">
    <property type="term" value="C:nucleus"/>
    <property type="evidence" value="ECO:0007669"/>
    <property type="project" value="TreeGrafter"/>
</dbReference>
<accession>A0A0F7SUK0</accession>
<dbReference type="AlphaFoldDB" id="A0A0F7SUK0"/>
<feature type="compositionally biased region" description="Low complexity" evidence="2">
    <location>
        <begin position="236"/>
        <end position="248"/>
    </location>
</feature>
<name>A0A0F7SUK0_PHARH</name>
<sequence length="264" mass="28749">MRILTLPGYTQNAIILSKRMGALRKTCGKNIEFVFVDPPHIVLNPSFGGTLADFDSSATTSKGEMTPETTPRSWWEVEPDKKENFVGYDEAVRYLRDFIEKDEKGFDGVMGFSQGAGMAALLCSLINKPSVHPLFSTSKINPFKFAIFVGGFVPNAKNLGLEKYFPIDGNTATLHIIGKVDVIISEARSLALADNCEDSRVEYHDGGHFVPSKASYRNFFRDYISSFEEGGSQGDVPSPVSATPTPVSGRSAAGSPEPTPAPKR</sequence>
<reference evidence="4" key="1">
    <citation type="submission" date="2014-08" db="EMBL/GenBank/DDBJ databases">
        <authorList>
            <person name="Sharma Rahul"/>
            <person name="Thines Marco"/>
        </authorList>
    </citation>
    <scope>NUCLEOTIDE SEQUENCE</scope>
</reference>
<feature type="region of interest" description="Disordered" evidence="2">
    <location>
        <begin position="229"/>
        <end position="264"/>
    </location>
</feature>
<dbReference type="GO" id="GO:0005737">
    <property type="term" value="C:cytoplasm"/>
    <property type="evidence" value="ECO:0007669"/>
    <property type="project" value="TreeGrafter"/>
</dbReference>
<evidence type="ECO:0000313" key="4">
    <source>
        <dbReference type="EMBL" id="CED84339.1"/>
    </source>
</evidence>
<dbReference type="InterPro" id="IPR029058">
    <property type="entry name" value="AB_hydrolase_fold"/>
</dbReference>
<dbReference type="Gene3D" id="3.40.50.1820">
    <property type="entry name" value="alpha/beta hydrolase"/>
    <property type="match status" value="1"/>
</dbReference>
<dbReference type="EMBL" id="LN483157">
    <property type="protein sequence ID" value="CED84339.1"/>
    <property type="molecule type" value="Genomic_DNA"/>
</dbReference>
<evidence type="ECO:0000256" key="2">
    <source>
        <dbReference type="SAM" id="MobiDB-lite"/>
    </source>
</evidence>
<evidence type="ECO:0000256" key="1">
    <source>
        <dbReference type="ARBA" id="ARBA00022801"/>
    </source>
</evidence>
<dbReference type="PANTHER" id="PTHR48070:SF6">
    <property type="entry name" value="ESTERASE OVCA2"/>
    <property type="match status" value="1"/>
</dbReference>
<dbReference type="SUPFAM" id="SSF53474">
    <property type="entry name" value="alpha/beta-Hydrolases"/>
    <property type="match status" value="1"/>
</dbReference>
<evidence type="ECO:0000259" key="3">
    <source>
        <dbReference type="Pfam" id="PF03959"/>
    </source>
</evidence>
<keyword evidence="1 4" id="KW-0378">Hydrolase</keyword>
<dbReference type="GO" id="GO:0016787">
    <property type="term" value="F:hydrolase activity"/>
    <property type="evidence" value="ECO:0007669"/>
    <property type="project" value="UniProtKB-KW"/>
</dbReference>